<feature type="transmembrane region" description="Helical" evidence="7">
    <location>
        <begin position="152"/>
        <end position="173"/>
    </location>
</feature>
<evidence type="ECO:0000256" key="4">
    <source>
        <dbReference type="ARBA" id="ARBA00022692"/>
    </source>
</evidence>
<keyword evidence="2 7" id="KW-0813">Transport</keyword>
<dbReference type="KEGG" id="fng:JM64_04355"/>
<accession>A0A172T2W1</accession>
<evidence type="ECO:0000313" key="10">
    <source>
        <dbReference type="Proteomes" id="UP000077096"/>
    </source>
</evidence>
<organism evidence="9 10">
    <name type="scientific">Fervidobacterium pennivorans</name>
    <dbReference type="NCBI Taxonomy" id="93466"/>
    <lineage>
        <taxon>Bacteria</taxon>
        <taxon>Thermotogati</taxon>
        <taxon>Thermotogota</taxon>
        <taxon>Thermotogae</taxon>
        <taxon>Thermotogales</taxon>
        <taxon>Fervidobacteriaceae</taxon>
        <taxon>Fervidobacterium</taxon>
    </lineage>
</organism>
<dbReference type="CDD" id="cd06261">
    <property type="entry name" value="TM_PBP2"/>
    <property type="match status" value="1"/>
</dbReference>
<gene>
    <name evidence="9" type="ORF">JM64_04355</name>
</gene>
<dbReference type="PATRIC" id="fig|93466.3.peg.932"/>
<evidence type="ECO:0000256" key="7">
    <source>
        <dbReference type="RuleBase" id="RU363032"/>
    </source>
</evidence>
<dbReference type="Proteomes" id="UP000077096">
    <property type="component" value="Chromosome"/>
</dbReference>
<dbReference type="Pfam" id="PF00528">
    <property type="entry name" value="BPD_transp_1"/>
    <property type="match status" value="1"/>
</dbReference>
<dbReference type="InterPro" id="IPR035906">
    <property type="entry name" value="MetI-like_sf"/>
</dbReference>
<sequence>MAKFTTKTNPRYFHKSQLKFYFILAPIAIFMMLPIIFIFSQAFKPVDELFLYPPRFFVRRPTLANFYELFQITRASTIPVSRYLMNSILTAFFTVLFTIIISVFAGYALSKKQFKAKNLLFTINNLALMFVPIAVIIPRYLIVQKLGLIDTFIINILSLLAMPIGVFLVKQFIDQIPDALIDAALVDGANDFHIIFNIIMPLLKPAISTVGILAFQVAWNSAEASTYYINNENLKTFAFYVSNLTQTTGNTVAGQGIAAAAGLIMFVPNLILFIIMQSRVMNTMAYSGLK</sequence>
<feature type="transmembrane region" description="Helical" evidence="7">
    <location>
        <begin position="252"/>
        <end position="275"/>
    </location>
</feature>
<name>A0A172T2W1_FERPE</name>
<dbReference type="AlphaFoldDB" id="A0A172T2W1"/>
<feature type="domain" description="ABC transmembrane type-1" evidence="8">
    <location>
        <begin position="84"/>
        <end position="276"/>
    </location>
</feature>
<comment type="subcellular location">
    <subcellularLocation>
        <location evidence="1 7">Cell membrane</location>
        <topology evidence="1 7">Multi-pass membrane protein</topology>
    </subcellularLocation>
</comment>
<evidence type="ECO:0000256" key="6">
    <source>
        <dbReference type="ARBA" id="ARBA00023136"/>
    </source>
</evidence>
<evidence type="ECO:0000313" key="9">
    <source>
        <dbReference type="EMBL" id="ANE41296.1"/>
    </source>
</evidence>
<feature type="transmembrane region" description="Helical" evidence="7">
    <location>
        <begin position="194"/>
        <end position="219"/>
    </location>
</feature>
<dbReference type="PANTHER" id="PTHR43744:SF1">
    <property type="entry name" value="BINDING-PROTEIN-DEPENDENT TRANSPORT SYSTEMS INNER MEMBRANE COMPONENT"/>
    <property type="match status" value="1"/>
</dbReference>
<evidence type="ECO:0000259" key="8">
    <source>
        <dbReference type="PROSITE" id="PS50928"/>
    </source>
</evidence>
<dbReference type="PANTHER" id="PTHR43744">
    <property type="entry name" value="ABC TRANSPORTER PERMEASE PROTEIN MG189-RELATED-RELATED"/>
    <property type="match status" value="1"/>
</dbReference>
<feature type="transmembrane region" description="Helical" evidence="7">
    <location>
        <begin position="20"/>
        <end position="43"/>
    </location>
</feature>
<feature type="transmembrane region" description="Helical" evidence="7">
    <location>
        <begin position="83"/>
        <end position="107"/>
    </location>
</feature>
<dbReference type="EMBL" id="CP011393">
    <property type="protein sequence ID" value="ANE41296.1"/>
    <property type="molecule type" value="Genomic_DNA"/>
</dbReference>
<feature type="transmembrane region" description="Helical" evidence="7">
    <location>
        <begin position="119"/>
        <end position="140"/>
    </location>
</feature>
<keyword evidence="5 7" id="KW-1133">Transmembrane helix</keyword>
<protein>
    <submittedName>
        <fullName evidence="9">ABC transporter permease</fullName>
    </submittedName>
</protein>
<dbReference type="GO" id="GO:0005886">
    <property type="term" value="C:plasma membrane"/>
    <property type="evidence" value="ECO:0007669"/>
    <property type="project" value="UniProtKB-SubCell"/>
</dbReference>
<dbReference type="InterPro" id="IPR000515">
    <property type="entry name" value="MetI-like"/>
</dbReference>
<evidence type="ECO:0000256" key="1">
    <source>
        <dbReference type="ARBA" id="ARBA00004651"/>
    </source>
</evidence>
<evidence type="ECO:0000256" key="5">
    <source>
        <dbReference type="ARBA" id="ARBA00022989"/>
    </source>
</evidence>
<evidence type="ECO:0000256" key="3">
    <source>
        <dbReference type="ARBA" id="ARBA00022475"/>
    </source>
</evidence>
<dbReference type="Gene3D" id="1.10.3720.10">
    <property type="entry name" value="MetI-like"/>
    <property type="match status" value="1"/>
</dbReference>
<keyword evidence="3" id="KW-1003">Cell membrane</keyword>
<dbReference type="OrthoDB" id="9771544at2"/>
<dbReference type="SUPFAM" id="SSF161098">
    <property type="entry name" value="MetI-like"/>
    <property type="match status" value="1"/>
</dbReference>
<keyword evidence="6 7" id="KW-0472">Membrane</keyword>
<dbReference type="GO" id="GO:0055085">
    <property type="term" value="P:transmembrane transport"/>
    <property type="evidence" value="ECO:0007669"/>
    <property type="project" value="InterPro"/>
</dbReference>
<dbReference type="PROSITE" id="PS50928">
    <property type="entry name" value="ABC_TM1"/>
    <property type="match status" value="1"/>
</dbReference>
<proteinExistence type="inferred from homology"/>
<reference evidence="9 10" key="1">
    <citation type="submission" date="2014-08" db="EMBL/GenBank/DDBJ databases">
        <title>Fervidobacterium pennivorans DYC genome.</title>
        <authorList>
            <person name="Wushke S."/>
        </authorList>
    </citation>
    <scope>NUCLEOTIDE SEQUENCE [LARGE SCALE GENOMIC DNA]</scope>
    <source>
        <strain evidence="9 10">DYC</strain>
    </source>
</reference>
<comment type="similarity">
    <text evidence="7">Belongs to the binding-protein-dependent transport system permease family.</text>
</comment>
<evidence type="ECO:0000256" key="2">
    <source>
        <dbReference type="ARBA" id="ARBA00022448"/>
    </source>
</evidence>
<keyword evidence="4 7" id="KW-0812">Transmembrane</keyword>